<proteinExistence type="predicted"/>
<feature type="domain" description="HTH araC/xylS-type" evidence="3">
    <location>
        <begin position="239"/>
        <end position="337"/>
    </location>
</feature>
<dbReference type="Pfam" id="PF12833">
    <property type="entry name" value="HTH_18"/>
    <property type="match status" value="1"/>
</dbReference>
<dbReference type="SUPFAM" id="SSF52317">
    <property type="entry name" value="Class I glutamine amidotransferase-like"/>
    <property type="match status" value="1"/>
</dbReference>
<dbReference type="SMART" id="SM00342">
    <property type="entry name" value="HTH_ARAC"/>
    <property type="match status" value="1"/>
</dbReference>
<dbReference type="CDD" id="cd03137">
    <property type="entry name" value="GATase1_AraC_1"/>
    <property type="match status" value="1"/>
</dbReference>
<protein>
    <submittedName>
        <fullName evidence="4">Helix-turn-helix domain-containing protein</fullName>
    </submittedName>
</protein>
<dbReference type="RefSeq" id="WP_265282725.1">
    <property type="nucleotide sequence ID" value="NZ_QZCW01000003.1"/>
</dbReference>
<dbReference type="InterPro" id="IPR002818">
    <property type="entry name" value="DJ-1/PfpI"/>
</dbReference>
<evidence type="ECO:0000313" key="4">
    <source>
        <dbReference type="EMBL" id="MCW5322459.1"/>
    </source>
</evidence>
<keyword evidence="5" id="KW-1185">Reference proteome</keyword>
<dbReference type="Gene3D" id="3.40.50.880">
    <property type="match status" value="1"/>
</dbReference>
<dbReference type="EMBL" id="QZCW01000003">
    <property type="protein sequence ID" value="MCW5322459.1"/>
    <property type="molecule type" value="Genomic_DNA"/>
</dbReference>
<gene>
    <name evidence="4" type="ORF">D5039_15235</name>
</gene>
<reference evidence="5" key="1">
    <citation type="submission" date="2023-07" db="EMBL/GenBank/DDBJ databases">
        <title>Verminephrobacter genomes.</title>
        <authorList>
            <person name="Lund M.B."/>
        </authorList>
    </citation>
    <scope>NUCLEOTIDE SEQUENCE [LARGE SCALE GENOMIC DNA]</scope>
    <source>
        <strain evidence="5">AtM5-05</strain>
    </source>
</reference>
<sequence>MHSPLPPASAPTRLIVLVAYDGCQSLDVTGPWEVFTKAARFAALRGAPEASKARPAYRLVLASPHGGAVRTNSGLHWAHSTAIAGIHGRIDTVLVAGGDAEAFEPGGSAASLLPWLQRKARVVRRLGSVCTGAFALAGAGLLDGRRATTHWQHCARLASAYPAVRVEPDAIYVVDPPFYCSAGISAAMDLSLALVEADLGQSVALSVARELVLYLHRPGGQAQFSAGLQAQMQAGQRFRDLVMWMLEHPKNDFTVRALAQRMAISERHFARQFLRETGQTPARFADAVRTDHAKRHLEQTTWPLKQIAQRAGFGSVDSLQRSLRRHTGISADLYRQRFGRSTAAGGLSGT</sequence>
<dbReference type="InterPro" id="IPR029062">
    <property type="entry name" value="Class_I_gatase-like"/>
</dbReference>
<dbReference type="SUPFAM" id="SSF46689">
    <property type="entry name" value="Homeodomain-like"/>
    <property type="match status" value="2"/>
</dbReference>
<dbReference type="PANTHER" id="PTHR43130">
    <property type="entry name" value="ARAC-FAMILY TRANSCRIPTIONAL REGULATOR"/>
    <property type="match status" value="1"/>
</dbReference>
<dbReference type="Proteomes" id="UP001208935">
    <property type="component" value="Unassembled WGS sequence"/>
</dbReference>
<comment type="caution">
    <text evidence="4">The sequence shown here is derived from an EMBL/GenBank/DDBJ whole genome shotgun (WGS) entry which is preliminary data.</text>
</comment>
<name>A0ABT3KX13_9BURK</name>
<dbReference type="Pfam" id="PF01965">
    <property type="entry name" value="DJ-1_PfpI"/>
    <property type="match status" value="1"/>
</dbReference>
<dbReference type="InterPro" id="IPR009057">
    <property type="entry name" value="Homeodomain-like_sf"/>
</dbReference>
<evidence type="ECO:0000259" key="3">
    <source>
        <dbReference type="PROSITE" id="PS01124"/>
    </source>
</evidence>
<evidence type="ECO:0000256" key="1">
    <source>
        <dbReference type="ARBA" id="ARBA00023015"/>
    </source>
</evidence>
<dbReference type="InterPro" id="IPR052158">
    <property type="entry name" value="INH-QAR"/>
</dbReference>
<dbReference type="Gene3D" id="1.10.10.60">
    <property type="entry name" value="Homeodomain-like"/>
    <property type="match status" value="1"/>
</dbReference>
<dbReference type="PROSITE" id="PS01124">
    <property type="entry name" value="HTH_ARAC_FAMILY_2"/>
    <property type="match status" value="1"/>
</dbReference>
<dbReference type="InterPro" id="IPR018060">
    <property type="entry name" value="HTH_AraC"/>
</dbReference>
<evidence type="ECO:0000313" key="5">
    <source>
        <dbReference type="Proteomes" id="UP001208935"/>
    </source>
</evidence>
<organism evidence="4 5">
    <name type="scientific">Verminephrobacter aporrectodeae subsp. tuberculatae</name>
    <dbReference type="NCBI Taxonomy" id="1110392"/>
    <lineage>
        <taxon>Bacteria</taxon>
        <taxon>Pseudomonadati</taxon>
        <taxon>Pseudomonadota</taxon>
        <taxon>Betaproteobacteria</taxon>
        <taxon>Burkholderiales</taxon>
        <taxon>Comamonadaceae</taxon>
        <taxon>Verminephrobacter</taxon>
    </lineage>
</organism>
<dbReference type="PANTHER" id="PTHR43130:SF3">
    <property type="entry name" value="HTH-TYPE TRANSCRIPTIONAL REGULATOR RV1931C"/>
    <property type="match status" value="1"/>
</dbReference>
<evidence type="ECO:0000256" key="2">
    <source>
        <dbReference type="ARBA" id="ARBA00023163"/>
    </source>
</evidence>
<keyword evidence="2" id="KW-0804">Transcription</keyword>
<accession>A0ABT3KX13</accession>
<keyword evidence="1" id="KW-0805">Transcription regulation</keyword>